<dbReference type="Proteomes" id="UP001595836">
    <property type="component" value="Unassembled WGS sequence"/>
</dbReference>
<evidence type="ECO:0000256" key="2">
    <source>
        <dbReference type="ARBA" id="ARBA00005102"/>
    </source>
</evidence>
<feature type="domain" description="Acyltransferase MbtK/IucB-like conserved" evidence="7">
    <location>
        <begin position="37"/>
        <end position="87"/>
    </location>
</feature>
<comment type="similarity">
    <text evidence="3">Belongs to the IucA/IucC family.</text>
</comment>
<dbReference type="Gene3D" id="3.40.630.30">
    <property type="match status" value="1"/>
</dbReference>
<dbReference type="Gene3D" id="1.10.510.40">
    <property type="match status" value="1"/>
</dbReference>
<evidence type="ECO:0000256" key="6">
    <source>
        <dbReference type="SAM" id="MobiDB-lite"/>
    </source>
</evidence>
<comment type="caution">
    <text evidence="8">The sequence shown here is derived from an EMBL/GenBank/DDBJ whole genome shotgun (WGS) entry which is preliminary data.</text>
</comment>
<evidence type="ECO:0000313" key="9">
    <source>
        <dbReference type="Proteomes" id="UP001595836"/>
    </source>
</evidence>
<sequence length="864" mass="94038">MSIPDQTDAAPLRAPHRPAAGTPVSTHRTPAGIVTLEPLDLTRPDGAVRTLHAWLNHPESEYWGMRGTTPEQVEEFFADWTASPHRRVHVVRIDGLRVGLAVFYDPAILELAGHYPHQPGDLGMHLLVAPTRTPVPGTTAAVMGAICGTAFAAPPVSEHAGAPDNAAAPDPAIPVGPPVRRLVVEPDLRNTAVHRLNARAGFREEGPVALPDKTALLSTCRAEDFARSEIGSVTCPLVPGAPLSSSYSHAPSHTHLTGHAMRRAHRHLCAKILAEFSHERLLSPKPIAEAAAGSCRYEVRAGDERWTFLARVLPLEHWVIDVGSLRREVDGGGAAGRRAETGAGPGAGAGAEPDAQALVIALAPSLGIPADLMGIYLEEIAATLGSAAFCLHHRDRPAQELAEAGLQEVEAAMTEGHPGFVANNARIGLGLGDRHRLTPESPAPTRLVWLAARRDLSHLATVDGLDEDTHYRREFGDDTLDRCHGHLRALGLDPGDYRLLPVHPWQWEHRIAVAFAPDLARRDLVHLGESEHEYRPQQSVRTFFDVTDPHRGYVKTALAVQNMGFTRGLSPKYMRDTPAVNDWVAGVVESDPVLRRLGLGLLREVAAIGYTGDAYHRAATAGVSDEGPHTKMIAALWRESPIPRLARGERAFTLASLLHVDLHGRPLVVEHIERSNLPARTWVRALLDVYLAPVARCLLAHGLVFMPHGENVILVIDSTHRPRRALFKDIGEEVAVVRERDLPERIGRIKHVVDAETAALSLHSDVMDGVLRHLAGLLDGAGVLAADAFWDEARRCLEELDDDDGRLHEPTRDALFSPRFEHSCLNRLQLRNTRQMVDLTDQAGSLQFAGHLDNPLARMGAVTS</sequence>
<reference evidence="9" key="1">
    <citation type="journal article" date="2019" name="Int. J. Syst. Evol. Microbiol.">
        <title>The Global Catalogue of Microorganisms (GCM) 10K type strain sequencing project: providing services to taxonomists for standard genome sequencing and annotation.</title>
        <authorList>
            <consortium name="The Broad Institute Genomics Platform"/>
            <consortium name="The Broad Institute Genome Sequencing Center for Infectious Disease"/>
            <person name="Wu L."/>
            <person name="Ma J."/>
        </authorList>
    </citation>
    <scope>NUCLEOTIDE SEQUENCE [LARGE SCALE GENOMIC DNA]</scope>
    <source>
        <strain evidence="9">JCM 11882</strain>
    </source>
</reference>
<comment type="function">
    <text evidence="1">Acyltransferase required for the direct transfer of medium- to long-chain fatty acyl moieties from a carrier protein (MbtL) on to the epsilon-amino group of lysine residue in the mycobactin core.</text>
</comment>
<keyword evidence="8" id="KW-0808">Transferase</keyword>
<evidence type="ECO:0000256" key="1">
    <source>
        <dbReference type="ARBA" id="ARBA00003818"/>
    </source>
</evidence>
<dbReference type="SUPFAM" id="SSF55729">
    <property type="entry name" value="Acyl-CoA N-acyltransferases (Nat)"/>
    <property type="match status" value="1"/>
</dbReference>
<keyword evidence="8" id="KW-0012">Acyltransferase</keyword>
<comment type="pathway">
    <text evidence="2">Siderophore biosynthesis; mycobactin biosynthesis.</text>
</comment>
<dbReference type="Gene3D" id="6.10.250.3370">
    <property type="match status" value="1"/>
</dbReference>
<dbReference type="RefSeq" id="WP_344996179.1">
    <property type="nucleotide sequence ID" value="NZ_BAABCD010000055.1"/>
</dbReference>
<evidence type="ECO:0000256" key="3">
    <source>
        <dbReference type="ARBA" id="ARBA00007832"/>
    </source>
</evidence>
<feature type="region of interest" description="Disordered" evidence="6">
    <location>
        <begin position="1"/>
        <end position="30"/>
    </location>
</feature>
<keyword evidence="9" id="KW-1185">Reference proteome</keyword>
<dbReference type="InterPro" id="IPR022770">
    <property type="entry name" value="IucA/IucC-like_C"/>
</dbReference>
<evidence type="ECO:0000259" key="7">
    <source>
        <dbReference type="SMART" id="SM01006"/>
    </source>
</evidence>
<dbReference type="InterPro" id="IPR007310">
    <property type="entry name" value="Aerobactin_biosyn_IucA/IucC_N"/>
</dbReference>
<dbReference type="Gene3D" id="3.30.310.280">
    <property type="match status" value="1"/>
</dbReference>
<name>A0ABV9PUC6_9ACTN</name>
<dbReference type="Pfam" id="PF13523">
    <property type="entry name" value="Acetyltransf_8"/>
    <property type="match status" value="1"/>
</dbReference>
<dbReference type="EMBL" id="JBHSHP010000057">
    <property type="protein sequence ID" value="MFC4756049.1"/>
    <property type="molecule type" value="Genomic_DNA"/>
</dbReference>
<evidence type="ECO:0000313" key="8">
    <source>
        <dbReference type="EMBL" id="MFC4756049.1"/>
    </source>
</evidence>
<dbReference type="InterPro" id="IPR037455">
    <property type="entry name" value="LucA/IucC-like"/>
</dbReference>
<evidence type="ECO:0000256" key="4">
    <source>
        <dbReference type="ARBA" id="ARBA00020586"/>
    </source>
</evidence>
<dbReference type="Pfam" id="PF06276">
    <property type="entry name" value="FhuF"/>
    <property type="match status" value="1"/>
</dbReference>
<feature type="region of interest" description="Disordered" evidence="6">
    <location>
        <begin position="330"/>
        <end position="350"/>
    </location>
</feature>
<feature type="compositionally biased region" description="Low complexity" evidence="6">
    <location>
        <begin position="9"/>
        <end position="20"/>
    </location>
</feature>
<dbReference type="PANTHER" id="PTHR34384">
    <property type="entry name" value="L-2,3-DIAMINOPROPANOATE--CITRATE LIGASE"/>
    <property type="match status" value="1"/>
</dbReference>
<proteinExistence type="inferred from homology"/>
<evidence type="ECO:0000256" key="5">
    <source>
        <dbReference type="ARBA" id="ARBA00031122"/>
    </source>
</evidence>
<protein>
    <recommendedName>
        <fullName evidence="4">Lysine N-acyltransferase MbtK</fullName>
    </recommendedName>
    <alternativeName>
        <fullName evidence="5">Mycobactin synthase protein K</fullName>
    </alternativeName>
</protein>
<dbReference type="InterPro" id="IPR019432">
    <property type="entry name" value="Acyltransferase_MbtK/IucB-like"/>
</dbReference>
<dbReference type="Pfam" id="PF04183">
    <property type="entry name" value="IucA_IucC"/>
    <property type="match status" value="1"/>
</dbReference>
<dbReference type="GO" id="GO:0016746">
    <property type="term" value="F:acyltransferase activity"/>
    <property type="evidence" value="ECO:0007669"/>
    <property type="project" value="UniProtKB-KW"/>
</dbReference>
<dbReference type="PANTHER" id="PTHR34384:SF6">
    <property type="entry name" value="STAPHYLOFERRIN B SYNTHASE"/>
    <property type="match status" value="1"/>
</dbReference>
<dbReference type="SMART" id="SM01006">
    <property type="entry name" value="AlcB"/>
    <property type="match status" value="1"/>
</dbReference>
<gene>
    <name evidence="8" type="ORF">ACFO7U_14850</name>
</gene>
<accession>A0ABV9PUC6</accession>
<organism evidence="8 9">
    <name type="scientific">Dietzia aurantiaca</name>
    <dbReference type="NCBI Taxonomy" id="983873"/>
    <lineage>
        <taxon>Bacteria</taxon>
        <taxon>Bacillati</taxon>
        <taxon>Actinomycetota</taxon>
        <taxon>Actinomycetes</taxon>
        <taxon>Mycobacteriales</taxon>
        <taxon>Dietziaceae</taxon>
        <taxon>Dietzia</taxon>
    </lineage>
</organism>
<dbReference type="InterPro" id="IPR016181">
    <property type="entry name" value="Acyl_CoA_acyltransferase"/>
</dbReference>